<protein>
    <recommendedName>
        <fullName evidence="5">DNA 3'-5' helicase</fullName>
        <ecNumber evidence="5">5.6.2.4</ecNumber>
    </recommendedName>
</protein>
<dbReference type="InterPro" id="IPR027417">
    <property type="entry name" value="P-loop_NTPase"/>
</dbReference>
<gene>
    <name evidence="7" type="ORF">PGTUg99_008678</name>
</gene>
<reference evidence="7 8" key="1">
    <citation type="submission" date="2019-05" db="EMBL/GenBank/DDBJ databases">
        <title>Emergence of the Ug99 lineage of the wheat stem rust pathogen through somatic hybridization.</title>
        <authorList>
            <person name="Li F."/>
            <person name="Upadhyaya N.M."/>
            <person name="Sperschneider J."/>
            <person name="Matny O."/>
            <person name="Nguyen-Phuc H."/>
            <person name="Mago R."/>
            <person name="Raley C."/>
            <person name="Miller M.E."/>
            <person name="Silverstein K.A.T."/>
            <person name="Henningsen E."/>
            <person name="Hirsch C.D."/>
            <person name="Visser B."/>
            <person name="Pretorius Z.A."/>
            <person name="Steffenson B.J."/>
            <person name="Schwessinger B."/>
            <person name="Dodds P.N."/>
            <person name="Figueroa M."/>
        </authorList>
    </citation>
    <scope>NUCLEOTIDE SEQUENCE [LARGE SCALE GENOMIC DNA]</scope>
    <source>
        <strain evidence="7 8">Ug99</strain>
    </source>
</reference>
<dbReference type="InterPro" id="IPR011545">
    <property type="entry name" value="DEAD/DEAH_box_helicase_dom"/>
</dbReference>
<comment type="similarity">
    <text evidence="1">Belongs to the helicase family. RecQ subfamily.</text>
</comment>
<evidence type="ECO:0000256" key="3">
    <source>
        <dbReference type="ARBA" id="ARBA00023235"/>
    </source>
</evidence>
<dbReference type="PROSITE" id="PS51192">
    <property type="entry name" value="HELICASE_ATP_BIND_1"/>
    <property type="match status" value="1"/>
</dbReference>
<evidence type="ECO:0000256" key="4">
    <source>
        <dbReference type="ARBA" id="ARBA00034617"/>
    </source>
</evidence>
<dbReference type="PANTHER" id="PTHR13710:SF105">
    <property type="entry name" value="ATP-DEPENDENT DNA HELICASE Q1"/>
    <property type="match status" value="1"/>
</dbReference>
<dbReference type="GO" id="GO:0009378">
    <property type="term" value="F:four-way junction helicase activity"/>
    <property type="evidence" value="ECO:0007669"/>
    <property type="project" value="TreeGrafter"/>
</dbReference>
<dbReference type="Gene3D" id="3.40.50.300">
    <property type="entry name" value="P-loop containing nucleotide triphosphate hydrolases"/>
    <property type="match status" value="2"/>
</dbReference>
<dbReference type="GO" id="GO:0043138">
    <property type="term" value="F:3'-5' DNA helicase activity"/>
    <property type="evidence" value="ECO:0007669"/>
    <property type="project" value="UniProtKB-EC"/>
</dbReference>
<dbReference type="EC" id="5.6.2.4" evidence="5"/>
<keyword evidence="2" id="KW-0238">DNA-binding</keyword>
<evidence type="ECO:0000259" key="6">
    <source>
        <dbReference type="PROSITE" id="PS51192"/>
    </source>
</evidence>
<dbReference type="AlphaFoldDB" id="A0A5B0MP30"/>
<dbReference type="EMBL" id="VDEP01000447">
    <property type="protein sequence ID" value="KAA1078747.1"/>
    <property type="molecule type" value="Genomic_DNA"/>
</dbReference>
<evidence type="ECO:0000313" key="8">
    <source>
        <dbReference type="Proteomes" id="UP000325313"/>
    </source>
</evidence>
<sequence length="278" mass="30834">MVISDDPPLWRSNSVIASTKMALLEMETVTPKTNKLPDGLSDMAEAALLEHITSRSVERFADQPKGLQVEAVSSLVRRGHTFVRAGTGFGKTRISEMYFGLFERKVVVLVLVPLDSLGDDQVREKRLVNITAINLNKMTLNKASIRKIKKGKFSFVYLVSHMTKSLQSFTSPSLLGSTDGHGGIKSPEVFLNSSLFTDLYFSEEFQAILALIVVDEAHMVYLWGLVASKHSKSLIIFARLEDQAIFRPAYGHIGTRLMATNDVPLLLLSATCRPEYAI</sequence>
<dbReference type="GO" id="GO:0003677">
    <property type="term" value="F:DNA binding"/>
    <property type="evidence" value="ECO:0007669"/>
    <property type="project" value="UniProtKB-KW"/>
</dbReference>
<dbReference type="GO" id="GO:0000724">
    <property type="term" value="P:double-strand break repair via homologous recombination"/>
    <property type="evidence" value="ECO:0007669"/>
    <property type="project" value="TreeGrafter"/>
</dbReference>
<evidence type="ECO:0000256" key="2">
    <source>
        <dbReference type="ARBA" id="ARBA00023125"/>
    </source>
</evidence>
<dbReference type="Pfam" id="PF00270">
    <property type="entry name" value="DEAD"/>
    <property type="match status" value="1"/>
</dbReference>
<feature type="domain" description="Helicase ATP-binding" evidence="6">
    <location>
        <begin position="72"/>
        <end position="278"/>
    </location>
</feature>
<organism evidence="7 8">
    <name type="scientific">Puccinia graminis f. sp. tritici</name>
    <dbReference type="NCBI Taxonomy" id="56615"/>
    <lineage>
        <taxon>Eukaryota</taxon>
        <taxon>Fungi</taxon>
        <taxon>Dikarya</taxon>
        <taxon>Basidiomycota</taxon>
        <taxon>Pucciniomycotina</taxon>
        <taxon>Pucciniomycetes</taxon>
        <taxon>Pucciniales</taxon>
        <taxon>Pucciniaceae</taxon>
        <taxon>Puccinia</taxon>
    </lineage>
</organism>
<dbReference type="PANTHER" id="PTHR13710">
    <property type="entry name" value="DNA HELICASE RECQ FAMILY MEMBER"/>
    <property type="match status" value="1"/>
</dbReference>
<evidence type="ECO:0000256" key="1">
    <source>
        <dbReference type="ARBA" id="ARBA00005446"/>
    </source>
</evidence>
<accession>A0A5B0MP30</accession>
<keyword evidence="3" id="KW-0413">Isomerase</keyword>
<dbReference type="GO" id="GO:0005694">
    <property type="term" value="C:chromosome"/>
    <property type="evidence" value="ECO:0007669"/>
    <property type="project" value="TreeGrafter"/>
</dbReference>
<dbReference type="SUPFAM" id="SSF52540">
    <property type="entry name" value="P-loop containing nucleoside triphosphate hydrolases"/>
    <property type="match status" value="1"/>
</dbReference>
<dbReference type="InterPro" id="IPR014001">
    <property type="entry name" value="Helicase_ATP-bd"/>
</dbReference>
<dbReference type="GO" id="GO:0005524">
    <property type="term" value="F:ATP binding"/>
    <property type="evidence" value="ECO:0007669"/>
    <property type="project" value="InterPro"/>
</dbReference>
<evidence type="ECO:0000256" key="5">
    <source>
        <dbReference type="ARBA" id="ARBA00034808"/>
    </source>
</evidence>
<dbReference type="GO" id="GO:0005737">
    <property type="term" value="C:cytoplasm"/>
    <property type="evidence" value="ECO:0007669"/>
    <property type="project" value="TreeGrafter"/>
</dbReference>
<proteinExistence type="inferred from homology"/>
<comment type="caution">
    <text evidence="7">The sequence shown here is derived from an EMBL/GenBank/DDBJ whole genome shotgun (WGS) entry which is preliminary data.</text>
</comment>
<dbReference type="Proteomes" id="UP000325313">
    <property type="component" value="Unassembled WGS sequence"/>
</dbReference>
<comment type="catalytic activity">
    <reaction evidence="4">
        <text>Couples ATP hydrolysis with the unwinding of duplex DNA by translocating in the 3'-5' direction.</text>
        <dbReference type="EC" id="5.6.2.4"/>
    </reaction>
</comment>
<evidence type="ECO:0000313" key="7">
    <source>
        <dbReference type="EMBL" id="KAA1078747.1"/>
    </source>
</evidence>
<name>A0A5B0MP30_PUCGR</name>